<sequence>MSSPAPGSLSLFPSPNSSRPPPVHRNVTPSGRRSGSRERRAPTPQSVRAQTPQQHIPEPGQSPSRQHRRQETPLQFDGALTQRAEPNLLPQPVQHQQRSSISKLPLDDGGDATNAQPLRSIFPTYNPNVPLGQQDYAPTAKSPTQIPRAVISRQSWRDPHPDEDGSVHNLAHSPRGGEPAPHRWAQPRPSEPPVVPKTSSTEQLRSFWKVANGWQASSSEGRVYCMKLTQEKDAPVYTLSSSSQPFYNIRLDPTSASARVTVMRHDPTKPYKDPAAEAASSSSPSILGALAATGGSDPGSLSSRMTDGKHWQEALTTTLEEETRRHRPEDGLVAVLMPTPATKMALEKANDPQAQMMAERECGRLVWDDDSDSYFLVHPALATPFCVTIERSPAWSRVEYTLEHHESPKHLAKLTRDGTGGGWIEVDTGLASKIEAFYVVDVAITALMLVANADEKNQPAPIEPFEPPPSLSPPAALIGAPPPAHKKDKKSLFGSKKPQMEAFEIDLESQDDSVRKESKNKVKVREGIDKLPFVIRAPLKIVKGLFKAFIWVLTILFKCLKFMFTPCYRLVGSKY</sequence>
<comment type="caution">
    <text evidence="3">The sequence shown here is derived from an EMBL/GenBank/DDBJ whole genome shotgun (WGS) entry which is preliminary data.</text>
</comment>
<dbReference type="Proteomes" id="UP000887229">
    <property type="component" value="Unassembled WGS sequence"/>
</dbReference>
<evidence type="ECO:0008006" key="5">
    <source>
        <dbReference type="Google" id="ProtNLM"/>
    </source>
</evidence>
<gene>
    <name evidence="3" type="ORF">F5Z01DRAFT_621852</name>
</gene>
<keyword evidence="2" id="KW-0472">Membrane</keyword>
<protein>
    <recommendedName>
        <fullName evidence="5">Acetylserotonin methytransferase-like protein</fullName>
    </recommendedName>
</protein>
<dbReference type="EMBL" id="MU251253">
    <property type="protein sequence ID" value="KAG9254846.1"/>
    <property type="molecule type" value="Genomic_DNA"/>
</dbReference>
<feature type="compositionally biased region" description="Basic and acidic residues" evidence="1">
    <location>
        <begin position="155"/>
        <end position="166"/>
    </location>
</feature>
<evidence type="ECO:0000313" key="3">
    <source>
        <dbReference type="EMBL" id="KAG9254846.1"/>
    </source>
</evidence>
<feature type="region of interest" description="Disordered" evidence="1">
    <location>
        <begin position="267"/>
        <end position="309"/>
    </location>
</feature>
<dbReference type="GeneID" id="70292129"/>
<name>A0A9P7ZMV1_9HYPO</name>
<evidence type="ECO:0000313" key="4">
    <source>
        <dbReference type="Proteomes" id="UP000887229"/>
    </source>
</evidence>
<dbReference type="RefSeq" id="XP_046118770.1">
    <property type="nucleotide sequence ID" value="XM_046261226.1"/>
</dbReference>
<accession>A0A9P7ZMV1</accession>
<organism evidence="3 4">
    <name type="scientific">Emericellopsis atlantica</name>
    <dbReference type="NCBI Taxonomy" id="2614577"/>
    <lineage>
        <taxon>Eukaryota</taxon>
        <taxon>Fungi</taxon>
        <taxon>Dikarya</taxon>
        <taxon>Ascomycota</taxon>
        <taxon>Pezizomycotina</taxon>
        <taxon>Sordariomycetes</taxon>
        <taxon>Hypocreomycetidae</taxon>
        <taxon>Hypocreales</taxon>
        <taxon>Bionectriaceae</taxon>
        <taxon>Emericellopsis</taxon>
    </lineage>
</organism>
<keyword evidence="2" id="KW-1133">Transmembrane helix</keyword>
<feature type="compositionally biased region" description="Polar residues" evidence="1">
    <location>
        <begin position="93"/>
        <end position="102"/>
    </location>
</feature>
<feature type="compositionally biased region" description="Polar residues" evidence="1">
    <location>
        <begin position="43"/>
        <end position="54"/>
    </location>
</feature>
<feature type="transmembrane region" description="Helical" evidence="2">
    <location>
        <begin position="548"/>
        <end position="571"/>
    </location>
</feature>
<feature type="compositionally biased region" description="Polar residues" evidence="1">
    <location>
        <begin position="1"/>
        <end position="17"/>
    </location>
</feature>
<feature type="compositionally biased region" description="Low complexity" evidence="1">
    <location>
        <begin position="276"/>
        <end position="292"/>
    </location>
</feature>
<keyword evidence="4" id="KW-1185">Reference proteome</keyword>
<keyword evidence="2" id="KW-0812">Transmembrane</keyword>
<dbReference type="OrthoDB" id="5383338at2759"/>
<proteinExistence type="predicted"/>
<dbReference type="AlphaFoldDB" id="A0A9P7ZMV1"/>
<evidence type="ECO:0000256" key="2">
    <source>
        <dbReference type="SAM" id="Phobius"/>
    </source>
</evidence>
<feature type="region of interest" description="Disordered" evidence="1">
    <location>
        <begin position="1"/>
        <end position="120"/>
    </location>
</feature>
<evidence type="ECO:0000256" key="1">
    <source>
        <dbReference type="SAM" id="MobiDB-lite"/>
    </source>
</evidence>
<reference evidence="3" key="1">
    <citation type="journal article" date="2021" name="IMA Fungus">
        <title>Genomic characterization of three marine fungi, including Emericellopsis atlantica sp. nov. with signatures of a generalist lifestyle and marine biomass degradation.</title>
        <authorList>
            <person name="Hagestad O.C."/>
            <person name="Hou L."/>
            <person name="Andersen J.H."/>
            <person name="Hansen E.H."/>
            <person name="Altermark B."/>
            <person name="Li C."/>
            <person name="Kuhnert E."/>
            <person name="Cox R.J."/>
            <person name="Crous P.W."/>
            <person name="Spatafora J.W."/>
            <person name="Lail K."/>
            <person name="Amirebrahimi M."/>
            <person name="Lipzen A."/>
            <person name="Pangilinan J."/>
            <person name="Andreopoulos W."/>
            <person name="Hayes R.D."/>
            <person name="Ng V."/>
            <person name="Grigoriev I.V."/>
            <person name="Jackson S.A."/>
            <person name="Sutton T.D.S."/>
            <person name="Dobson A.D.W."/>
            <person name="Rama T."/>
        </authorList>
    </citation>
    <scope>NUCLEOTIDE SEQUENCE</scope>
    <source>
        <strain evidence="3">TS7</strain>
    </source>
</reference>
<feature type="region of interest" description="Disordered" evidence="1">
    <location>
        <begin position="154"/>
        <end position="202"/>
    </location>
</feature>